<sequence>MSTAFYWYPDEGGTLETLETGQWASDWEEEPYAARSEATSGSGRTQFYHQRSGLRIRIQHDRFPAGKVDEMRALIRHLARGKRIGVTADTTKLWASYVTSPVNRGDSSVQTGSNVWYGFGASGITSGDDIVMETYGPVPVSEHHTSNTTIGSSAATVFLSSTALTTLETTQRAWVRHLLFYPVCRLPADVDVAGILTSRQRRTWSLDLELEFDVHAMAELYATEIPIVQTSATNVETIQSIDSALEKRIETAINGISNFKTERRQF</sequence>
<proteinExistence type="predicted"/>
<evidence type="ECO:0000313" key="1">
    <source>
        <dbReference type="EMBL" id="AKH47333.1"/>
    </source>
</evidence>
<dbReference type="EMBL" id="KR029591">
    <property type="protein sequence ID" value="AKH47333.1"/>
    <property type="molecule type" value="Genomic_DNA"/>
</dbReference>
<protein>
    <submittedName>
        <fullName evidence="1">Uncharacterized protein</fullName>
    </submittedName>
</protein>
<reference evidence="1" key="2">
    <citation type="submission" date="2015-03" db="EMBL/GenBank/DDBJ databases">
        <authorList>
            <person name="Chow C.-E.T."/>
            <person name="Winget D.M."/>
            <person name="White R.A.III."/>
            <person name="Hallam S.J."/>
            <person name="Suttle C.A."/>
        </authorList>
    </citation>
    <scope>NUCLEOTIDE SEQUENCE</scope>
    <source>
        <strain evidence="1">H4084949</strain>
    </source>
</reference>
<accession>A0A0F7L6Y9</accession>
<name>A0A0F7L6Y9_9VIRU</name>
<reference evidence="1" key="1">
    <citation type="journal article" date="2015" name="Front. Microbiol.">
        <title>Combining genomic sequencing methods to explore viral diversity and reveal potential virus-host interactions.</title>
        <authorList>
            <person name="Chow C.E."/>
            <person name="Winget D.M."/>
            <person name="White R.A.III."/>
            <person name="Hallam S.J."/>
            <person name="Suttle C.A."/>
        </authorList>
    </citation>
    <scope>NUCLEOTIDE SEQUENCE</scope>
    <source>
        <strain evidence="1">H4084949</strain>
    </source>
</reference>
<organism evidence="1">
    <name type="scientific">uncultured marine virus</name>
    <dbReference type="NCBI Taxonomy" id="186617"/>
    <lineage>
        <taxon>Viruses</taxon>
        <taxon>environmental samples</taxon>
    </lineage>
</organism>